<keyword evidence="6" id="KW-1185">Reference proteome</keyword>
<dbReference type="Gene3D" id="3.30.450.40">
    <property type="match status" value="1"/>
</dbReference>
<dbReference type="EMBL" id="LT629772">
    <property type="protein sequence ID" value="SDS77600.1"/>
    <property type="molecule type" value="Genomic_DNA"/>
</dbReference>
<dbReference type="Pfam" id="PF00196">
    <property type="entry name" value="GerE"/>
    <property type="match status" value="1"/>
</dbReference>
<dbReference type="SMART" id="SM00421">
    <property type="entry name" value="HTH_LUXR"/>
    <property type="match status" value="1"/>
</dbReference>
<dbReference type="CDD" id="cd06170">
    <property type="entry name" value="LuxR_C_like"/>
    <property type="match status" value="1"/>
</dbReference>
<keyword evidence="1" id="KW-0805">Transcription regulation</keyword>
<dbReference type="Gene3D" id="1.10.10.10">
    <property type="entry name" value="Winged helix-like DNA-binding domain superfamily/Winged helix DNA-binding domain"/>
    <property type="match status" value="1"/>
</dbReference>
<dbReference type="PANTHER" id="PTHR44688:SF16">
    <property type="entry name" value="DNA-BINDING TRANSCRIPTIONAL ACTIVATOR DEVR_DOSR"/>
    <property type="match status" value="1"/>
</dbReference>
<dbReference type="GO" id="GO:0003677">
    <property type="term" value="F:DNA binding"/>
    <property type="evidence" value="ECO:0007669"/>
    <property type="project" value="UniProtKB-KW"/>
</dbReference>
<dbReference type="SUPFAM" id="SSF55781">
    <property type="entry name" value="GAF domain-like"/>
    <property type="match status" value="1"/>
</dbReference>
<dbReference type="PANTHER" id="PTHR44688">
    <property type="entry name" value="DNA-BINDING TRANSCRIPTIONAL ACTIVATOR DEVR_DOSR"/>
    <property type="match status" value="1"/>
</dbReference>
<dbReference type="InterPro" id="IPR000792">
    <property type="entry name" value="Tscrpt_reg_LuxR_C"/>
</dbReference>
<accession>A0A1H1UYY9</accession>
<dbReference type="InterPro" id="IPR016032">
    <property type="entry name" value="Sig_transdc_resp-reg_C-effctor"/>
</dbReference>
<reference evidence="5 6" key="1">
    <citation type="submission" date="2016-10" db="EMBL/GenBank/DDBJ databases">
        <authorList>
            <person name="de Groot N.N."/>
        </authorList>
    </citation>
    <scope>NUCLEOTIDE SEQUENCE [LARGE SCALE GENOMIC DNA]</scope>
    <source>
        <strain evidence="5 6">DSM 21800</strain>
    </source>
</reference>
<keyword evidence="2" id="KW-0238">DNA-binding</keyword>
<protein>
    <submittedName>
        <fullName evidence="5">Regulatory protein, luxR family</fullName>
    </submittedName>
</protein>
<feature type="domain" description="HTH luxR-type" evidence="4">
    <location>
        <begin position="244"/>
        <end position="311"/>
    </location>
</feature>
<gene>
    <name evidence="5" type="ORF">SAMN04489812_2990</name>
</gene>
<dbReference type="Proteomes" id="UP000199103">
    <property type="component" value="Chromosome I"/>
</dbReference>
<dbReference type="RefSeq" id="WP_197680127.1">
    <property type="nucleotide sequence ID" value="NZ_LT629772.1"/>
</dbReference>
<dbReference type="STRING" id="630515.SAMN04489812_2990"/>
<keyword evidence="3" id="KW-0804">Transcription</keyword>
<dbReference type="PROSITE" id="PS50043">
    <property type="entry name" value="HTH_LUXR_2"/>
    <property type="match status" value="1"/>
</dbReference>
<dbReference type="AlphaFoldDB" id="A0A1H1UYY9"/>
<evidence type="ECO:0000313" key="6">
    <source>
        <dbReference type="Proteomes" id="UP000199103"/>
    </source>
</evidence>
<dbReference type="GO" id="GO:0006355">
    <property type="term" value="P:regulation of DNA-templated transcription"/>
    <property type="evidence" value="ECO:0007669"/>
    <property type="project" value="InterPro"/>
</dbReference>
<evidence type="ECO:0000256" key="2">
    <source>
        <dbReference type="ARBA" id="ARBA00023125"/>
    </source>
</evidence>
<evidence type="ECO:0000259" key="4">
    <source>
        <dbReference type="PROSITE" id="PS50043"/>
    </source>
</evidence>
<evidence type="ECO:0000313" key="5">
    <source>
        <dbReference type="EMBL" id="SDS77600.1"/>
    </source>
</evidence>
<evidence type="ECO:0000256" key="3">
    <source>
        <dbReference type="ARBA" id="ARBA00023163"/>
    </source>
</evidence>
<sequence length="315" mass="34225">MGFSDRTTAVLQAADRRISSSRPESPTQRFEACLHAVQALAPVDSFYGGWFIEPGVLSVEYVTDRGVPHGGDVIPFGPRGLSAHLINTGRTYLWRHDDGHLIHLGVKFGALDEASRDAVVTPMLAANGSVLGILAALSYRAGAFDAEVVAALGWLATAVAISQDHHASLTQRLDLEAIYPDSPRDQAAEQVLLSLAQDLTQLDHQLRVVAGRCQDATLDDARAVVQHAQRQLTAASRPGLRPSTHHDLRLLTSREREIVEHLLTHGSMTNRQLATRLGISEFTVKGHMTRILAKLQVGSRAELLRPAPELSTSRS</sequence>
<proteinExistence type="predicted"/>
<evidence type="ECO:0000256" key="1">
    <source>
        <dbReference type="ARBA" id="ARBA00023015"/>
    </source>
</evidence>
<name>A0A1H1UYY9_9ACTN</name>
<organism evidence="5 6">
    <name type="scientific">Microlunatus soli</name>
    <dbReference type="NCBI Taxonomy" id="630515"/>
    <lineage>
        <taxon>Bacteria</taxon>
        <taxon>Bacillati</taxon>
        <taxon>Actinomycetota</taxon>
        <taxon>Actinomycetes</taxon>
        <taxon>Propionibacteriales</taxon>
        <taxon>Propionibacteriaceae</taxon>
        <taxon>Microlunatus</taxon>
    </lineage>
</organism>
<dbReference type="SUPFAM" id="SSF46894">
    <property type="entry name" value="C-terminal effector domain of the bipartite response regulators"/>
    <property type="match status" value="1"/>
</dbReference>
<dbReference type="InterPro" id="IPR029016">
    <property type="entry name" value="GAF-like_dom_sf"/>
</dbReference>
<dbReference type="InterPro" id="IPR036388">
    <property type="entry name" value="WH-like_DNA-bd_sf"/>
</dbReference>